<dbReference type="OrthoDB" id="7875038at2"/>
<name>A0A1I3JPB3_9RHOB</name>
<feature type="compositionally biased region" description="Basic and acidic residues" evidence="1">
    <location>
        <begin position="80"/>
        <end position="120"/>
    </location>
</feature>
<dbReference type="RefSeq" id="WP_139212292.1">
    <property type="nucleotide sequence ID" value="NZ_FORA01000001.1"/>
</dbReference>
<feature type="compositionally biased region" description="Acidic residues" evidence="1">
    <location>
        <begin position="149"/>
        <end position="183"/>
    </location>
</feature>
<sequence>MTRKFNSILFAALLCLAAPAAQAQSTNDVLIERLQSEGYEYIEIKVGLTQTKVEAIRGTEKLEFTFDQATGEILKQEVERADSDEIGRTGVEIDRRDRDFVDVGGNRRDDDRRGDRRGRDDDDDDDDSRSGSDDDDRRDGDDRGRGGSDDDGDHDDDHDSDDDDDDDDDGDDSDDDDDDDDDR</sequence>
<organism evidence="3 4">
    <name type="scientific">Jannaschia pohangensis</name>
    <dbReference type="NCBI Taxonomy" id="390807"/>
    <lineage>
        <taxon>Bacteria</taxon>
        <taxon>Pseudomonadati</taxon>
        <taxon>Pseudomonadota</taxon>
        <taxon>Alphaproteobacteria</taxon>
        <taxon>Rhodobacterales</taxon>
        <taxon>Roseobacteraceae</taxon>
        <taxon>Jannaschia</taxon>
    </lineage>
</organism>
<protein>
    <recommendedName>
        <fullName evidence="5">Peptidase propeptide and YPEB domain-containing protein</fullName>
    </recommendedName>
</protein>
<evidence type="ECO:0008006" key="5">
    <source>
        <dbReference type="Google" id="ProtNLM"/>
    </source>
</evidence>
<gene>
    <name evidence="3" type="ORF">SAMN04488095_1385</name>
</gene>
<evidence type="ECO:0000256" key="1">
    <source>
        <dbReference type="SAM" id="MobiDB-lite"/>
    </source>
</evidence>
<dbReference type="AlphaFoldDB" id="A0A1I3JPB3"/>
<evidence type="ECO:0000313" key="4">
    <source>
        <dbReference type="Proteomes" id="UP000199110"/>
    </source>
</evidence>
<feature type="region of interest" description="Disordered" evidence="1">
    <location>
        <begin position="80"/>
        <end position="183"/>
    </location>
</feature>
<feature type="compositionally biased region" description="Basic and acidic residues" evidence="1">
    <location>
        <begin position="128"/>
        <end position="148"/>
    </location>
</feature>
<evidence type="ECO:0000256" key="2">
    <source>
        <dbReference type="SAM" id="SignalP"/>
    </source>
</evidence>
<dbReference type="Proteomes" id="UP000199110">
    <property type="component" value="Unassembled WGS sequence"/>
</dbReference>
<feature type="chain" id="PRO_5011589554" description="Peptidase propeptide and YPEB domain-containing protein" evidence="2">
    <location>
        <begin position="24"/>
        <end position="183"/>
    </location>
</feature>
<dbReference type="EMBL" id="FORA01000001">
    <property type="protein sequence ID" value="SFI62083.1"/>
    <property type="molecule type" value="Genomic_DNA"/>
</dbReference>
<accession>A0A1I3JPB3</accession>
<feature type="signal peptide" evidence="2">
    <location>
        <begin position="1"/>
        <end position="23"/>
    </location>
</feature>
<reference evidence="3 4" key="1">
    <citation type="submission" date="2016-10" db="EMBL/GenBank/DDBJ databases">
        <authorList>
            <person name="de Groot N.N."/>
        </authorList>
    </citation>
    <scope>NUCLEOTIDE SEQUENCE [LARGE SCALE GENOMIC DNA]</scope>
    <source>
        <strain evidence="3 4">DSM 19073</strain>
    </source>
</reference>
<keyword evidence="4" id="KW-1185">Reference proteome</keyword>
<evidence type="ECO:0000313" key="3">
    <source>
        <dbReference type="EMBL" id="SFI62083.1"/>
    </source>
</evidence>
<dbReference type="STRING" id="390807.SAMN04488095_1385"/>
<keyword evidence="2" id="KW-0732">Signal</keyword>
<proteinExistence type="predicted"/>